<comment type="caution">
    <text evidence="8">The sequence shown here is derived from an EMBL/GenBank/DDBJ whole genome shotgun (WGS) entry which is preliminary data.</text>
</comment>
<dbReference type="InterPro" id="IPR013783">
    <property type="entry name" value="Ig-like_fold"/>
</dbReference>
<dbReference type="PANTHER" id="PTHR33307:SF6">
    <property type="entry name" value="ALPHA-RHAMNOSIDASE (EUROFUNG)-RELATED"/>
    <property type="match status" value="1"/>
</dbReference>
<feature type="domain" description="Bacterial alpha-L-rhamnosidase N-terminal" evidence="5">
    <location>
        <begin position="137"/>
        <end position="290"/>
    </location>
</feature>
<dbReference type="EMBL" id="QRSS01000016">
    <property type="protein sequence ID" value="RGQ03495.1"/>
    <property type="molecule type" value="Genomic_DNA"/>
</dbReference>
<dbReference type="Proteomes" id="UP000283585">
    <property type="component" value="Unassembled WGS sequence"/>
</dbReference>
<dbReference type="GO" id="GO:0030596">
    <property type="term" value="F:alpha-L-rhamnosidase activity"/>
    <property type="evidence" value="ECO:0007669"/>
    <property type="project" value="UniProtKB-EC"/>
</dbReference>
<feature type="domain" description="Alpha-L-rhamnosidase six-hairpin glycosidase" evidence="6">
    <location>
        <begin position="403"/>
        <end position="751"/>
    </location>
</feature>
<dbReference type="InterPro" id="IPR012341">
    <property type="entry name" value="6hp_glycosidase-like_sf"/>
</dbReference>
<evidence type="ECO:0000259" key="7">
    <source>
        <dbReference type="Pfam" id="PF17390"/>
    </source>
</evidence>
<dbReference type="Pfam" id="PF25788">
    <property type="entry name" value="Ig_Rha78A_N"/>
    <property type="match status" value="1"/>
</dbReference>
<evidence type="ECO:0000259" key="4">
    <source>
        <dbReference type="Pfam" id="PF05592"/>
    </source>
</evidence>
<dbReference type="EC" id="3.2.1.40" evidence="2"/>
<dbReference type="SUPFAM" id="SSF48208">
    <property type="entry name" value="Six-hairpin glycosidases"/>
    <property type="match status" value="1"/>
</dbReference>
<dbReference type="AlphaFoldDB" id="A0A411ZL10"/>
<organism evidence="8 9">
    <name type="scientific">Blautia obeum</name>
    <dbReference type="NCBI Taxonomy" id="40520"/>
    <lineage>
        <taxon>Bacteria</taxon>
        <taxon>Bacillati</taxon>
        <taxon>Bacillota</taxon>
        <taxon>Clostridia</taxon>
        <taxon>Lachnospirales</taxon>
        <taxon>Lachnospiraceae</taxon>
        <taxon>Blautia</taxon>
    </lineage>
</organism>
<gene>
    <name evidence="8" type="ORF">DWZ12_12475</name>
</gene>
<dbReference type="Pfam" id="PF05592">
    <property type="entry name" value="Bac_rhamnosid"/>
    <property type="match status" value="1"/>
</dbReference>
<name>A0A411ZL10_9FIRM</name>
<evidence type="ECO:0000256" key="2">
    <source>
        <dbReference type="ARBA" id="ARBA00012652"/>
    </source>
</evidence>
<dbReference type="InterPro" id="IPR008928">
    <property type="entry name" value="6-hairpin_glycosidase_sf"/>
</dbReference>
<dbReference type="Pfam" id="PF17390">
    <property type="entry name" value="Bac_rhamnosid_C"/>
    <property type="match status" value="1"/>
</dbReference>
<dbReference type="Pfam" id="PF17389">
    <property type="entry name" value="Bac_rhamnosid6H"/>
    <property type="match status" value="1"/>
</dbReference>
<evidence type="ECO:0000313" key="9">
    <source>
        <dbReference type="Proteomes" id="UP000283585"/>
    </source>
</evidence>
<feature type="domain" description="Alpha-L-rhamnosidase C-terminal" evidence="7">
    <location>
        <begin position="753"/>
        <end position="834"/>
    </location>
</feature>
<dbReference type="InterPro" id="IPR013737">
    <property type="entry name" value="Bac_rhamnosid_N"/>
</dbReference>
<dbReference type="InterPro" id="IPR035396">
    <property type="entry name" value="Bac_rhamnosid6H"/>
</dbReference>
<dbReference type="GO" id="GO:0005975">
    <property type="term" value="P:carbohydrate metabolic process"/>
    <property type="evidence" value="ECO:0007669"/>
    <property type="project" value="InterPro"/>
</dbReference>
<keyword evidence="3" id="KW-0378">Hydrolase</keyword>
<dbReference type="RefSeq" id="WP_118044847.1">
    <property type="nucleotide sequence ID" value="NZ_QRSS01000016.1"/>
</dbReference>
<evidence type="ECO:0000313" key="8">
    <source>
        <dbReference type="EMBL" id="RGQ03495.1"/>
    </source>
</evidence>
<dbReference type="PANTHER" id="PTHR33307">
    <property type="entry name" value="ALPHA-RHAMNOSIDASE (EUROFUNG)"/>
    <property type="match status" value="1"/>
</dbReference>
<dbReference type="Gene3D" id="2.60.120.260">
    <property type="entry name" value="Galactose-binding domain-like"/>
    <property type="match status" value="2"/>
</dbReference>
<evidence type="ECO:0000256" key="3">
    <source>
        <dbReference type="ARBA" id="ARBA00022801"/>
    </source>
</evidence>
<evidence type="ECO:0000259" key="6">
    <source>
        <dbReference type="Pfam" id="PF17389"/>
    </source>
</evidence>
<reference evidence="8 9" key="1">
    <citation type="submission" date="2018-08" db="EMBL/GenBank/DDBJ databases">
        <title>A genome reference for cultivated species of the human gut microbiota.</title>
        <authorList>
            <person name="Zou Y."/>
            <person name="Xue W."/>
            <person name="Luo G."/>
        </authorList>
    </citation>
    <scope>NUCLEOTIDE SEQUENCE [LARGE SCALE GENOMIC DNA]</scope>
    <source>
        <strain evidence="8 9">AF29-2BH</strain>
    </source>
</reference>
<accession>A0A411ZL10</accession>
<dbReference type="InterPro" id="IPR008902">
    <property type="entry name" value="Rhamnosid_concanavalin"/>
</dbReference>
<proteinExistence type="predicted"/>
<dbReference type="Gene3D" id="1.50.10.10">
    <property type="match status" value="1"/>
</dbReference>
<dbReference type="InterPro" id="IPR016007">
    <property type="entry name" value="Alpha_rhamnosid"/>
</dbReference>
<dbReference type="Gene3D" id="2.60.40.10">
    <property type="entry name" value="Immunoglobulins"/>
    <property type="match status" value="1"/>
</dbReference>
<sequence length="945" mass="109132">MKVDNLKINHITRPMGYWYRTLTASWKVKEALGKFQQSAQIQVSSDEDFKEIIWDSGRDKKLKSTGTEIPISLEACTRYYWKVKVWDETGDIGESNVEWFETGLMERGFKGISITPTLDSSIAPVYEREFELDFLPQTARMYITCLGVYELEINGERVDDHFLEPGFTVYESYVQYQTYDIRKYLCLGKNQIKVIAGDGWYKGLYGYRQNENYRKGKKYEFIADVYADGECILCTDLSWKSRKNKILYSDLYDGEIYDANLDDSELFDVEKGNLDKKTVMERIGVPVKIVQTLRPKEIIHTPKGETVLDMGQNMAGYVSFYCAEPKGTHIILEHGEILQNGCFFNKNYRTAKARYEYISDGIPRVVHARLCFFGFQYVKISGIKDVRLEDFLGNVLCSELETTIHIETGHQLLNRLIQNVMWSQKGNFIDIPTDCPQRDEKMGWTGDAQIFSQTACMNMDCYPFFRKYLHDISLEQELTGGLVPQIVPSVGRRERTSAAWGDAAVIIPWNMYQIYGDSGILKEQYESMTAWIAYIDEENRKSGTNPDLWQNGFHYGDWLALDGGCYHMPTGGTDVFYISSAYFYYSVQIMCKTAEIIGKKEEQNKWKQKAEKIRQAIKKEYFTGNGKVAIDTQTACIVALCFKIVSGKETEPVKKQFLKRMQMDGWCLKTGFVGTPFLLEALTLCEREDLAYRVLLDKNFPSWLYPVTMGATTMWERWDAINPDGSMSDDGMNSLNHYANGSVAIWIYEHIGGIRQLEDTSGFEKVMIAPVVTPEISYIKMEYDSMSGKWKINWHIEKAKENERFILNLEIPFNTEAVIRLPYVDGEVKENGKNIGKMEEPLLKREAGKYQYEYTLNPKWKPCYSMEDSVCEMVRNPELKKWLYAKVPMLEKVDGAEIQNMTLIEMSKLPFFLGIGTRLGLDQKTLQEIQEHISKIEKFKSDLKE</sequence>
<comment type="catalytic activity">
    <reaction evidence="1">
        <text>Hydrolysis of terminal non-reducing alpha-L-rhamnose residues in alpha-L-rhamnosides.</text>
        <dbReference type="EC" id="3.2.1.40"/>
    </reaction>
</comment>
<evidence type="ECO:0000256" key="1">
    <source>
        <dbReference type="ARBA" id="ARBA00001445"/>
    </source>
</evidence>
<dbReference type="Pfam" id="PF08531">
    <property type="entry name" value="Bac_rhamnosid_N"/>
    <property type="match status" value="1"/>
</dbReference>
<dbReference type="PIRSF" id="PIRSF010631">
    <property type="entry name" value="A-rhamnsds"/>
    <property type="match status" value="1"/>
</dbReference>
<protein>
    <recommendedName>
        <fullName evidence="2">alpha-L-rhamnosidase</fullName>
        <ecNumber evidence="2">3.2.1.40</ecNumber>
    </recommendedName>
</protein>
<dbReference type="InterPro" id="IPR035398">
    <property type="entry name" value="Bac_rhamnosid_C"/>
</dbReference>
<dbReference type="Gene3D" id="2.60.420.10">
    <property type="entry name" value="Maltose phosphorylase, domain 3"/>
    <property type="match status" value="1"/>
</dbReference>
<feature type="domain" description="Alpha-L-rhamnosidase concanavalin-like" evidence="4">
    <location>
        <begin position="300"/>
        <end position="389"/>
    </location>
</feature>
<evidence type="ECO:0000259" key="5">
    <source>
        <dbReference type="Pfam" id="PF08531"/>
    </source>
</evidence>